<dbReference type="OrthoDB" id="9811073at2"/>
<evidence type="ECO:0000313" key="1">
    <source>
        <dbReference type="EMBL" id="BDI31974.1"/>
    </source>
</evidence>
<proteinExistence type="predicted"/>
<dbReference type="PANTHER" id="PTHR11669">
    <property type="entry name" value="REPLICATION FACTOR C / DNA POLYMERASE III GAMMA-TAU SUBUNIT"/>
    <property type="match status" value="1"/>
</dbReference>
<dbReference type="Proteomes" id="UP000287394">
    <property type="component" value="Chromosome"/>
</dbReference>
<dbReference type="Gene3D" id="3.40.50.300">
    <property type="entry name" value="P-loop containing nucleotide triphosphate hydrolases"/>
    <property type="match status" value="1"/>
</dbReference>
<protein>
    <submittedName>
        <fullName evidence="1">DNA polymerase III subunit delta</fullName>
    </submittedName>
</protein>
<dbReference type="EMBL" id="AP025739">
    <property type="protein sequence ID" value="BDI31974.1"/>
    <property type="molecule type" value="Genomic_DNA"/>
</dbReference>
<dbReference type="RefSeq" id="WP_119324521.1">
    <property type="nucleotide sequence ID" value="NZ_AP025739.1"/>
</dbReference>
<evidence type="ECO:0000313" key="2">
    <source>
        <dbReference type="Proteomes" id="UP000287394"/>
    </source>
</evidence>
<dbReference type="AlphaFoldDB" id="A0A402D4R7"/>
<reference evidence="1 2" key="1">
    <citation type="journal article" date="2019" name="Int. J. Syst. Evol. Microbiol.">
        <title>Capsulimonas corticalis gen. nov., sp. nov., an aerobic capsulated bacterium, of a novel bacterial order, Capsulimonadales ord. nov., of the class Armatimonadia of the phylum Armatimonadetes.</title>
        <authorList>
            <person name="Li J."/>
            <person name="Kudo C."/>
            <person name="Tonouchi A."/>
        </authorList>
    </citation>
    <scope>NUCLEOTIDE SEQUENCE [LARGE SCALE GENOMIC DNA]</scope>
    <source>
        <strain evidence="1 2">AX-7</strain>
    </source>
</reference>
<organism evidence="1 2">
    <name type="scientific">Capsulimonas corticalis</name>
    <dbReference type="NCBI Taxonomy" id="2219043"/>
    <lineage>
        <taxon>Bacteria</taxon>
        <taxon>Bacillati</taxon>
        <taxon>Armatimonadota</taxon>
        <taxon>Armatimonadia</taxon>
        <taxon>Capsulimonadales</taxon>
        <taxon>Capsulimonadaceae</taxon>
        <taxon>Capsulimonas</taxon>
    </lineage>
</organism>
<dbReference type="FunCoup" id="A0A402D4R7">
    <property type="interactions" value="134"/>
</dbReference>
<sequence>MLEEIVGQANAVATLEHAFPQGRLTGSYLFVGPDGVGKTTTAQLFAAQLCGATAPDDSVTRRVFAGTHPDVRMVEPAGKSNTIHVAQLWPRSESKDYPSERAMLRDLHFEPMAGPKRIFIIKEAEGLRGGNEASANSILKSLEEPPAYAHFILTAASTAGLLPTIVSRCQVIHFGLLPAGEIETILIARHGADPDQARFLAAYCEGRIGRAISLLRSPDLLAGRDELLDLADRALRAPQIASFKLAEEFRKLAPKLKADSGDAAADEKERGAREPVLNALSMLAVYFRDLTALRVMGPSKAVIINADRAEHLKKGAPLYSEEALVKALSLIFAIRQGIERNANAQLATELLFAELAALRTAR</sequence>
<keyword evidence="2" id="KW-1185">Reference proteome</keyword>
<dbReference type="SUPFAM" id="SSF52540">
    <property type="entry name" value="P-loop containing nucleoside triphosphate hydrolases"/>
    <property type="match status" value="1"/>
</dbReference>
<name>A0A402D4R7_9BACT</name>
<dbReference type="InterPro" id="IPR050238">
    <property type="entry name" value="DNA_Rep/Repair_Clamp_Loader"/>
</dbReference>
<accession>A0A402D4R7</accession>
<dbReference type="PANTHER" id="PTHR11669:SF8">
    <property type="entry name" value="DNA POLYMERASE III SUBUNIT DELTA"/>
    <property type="match status" value="1"/>
</dbReference>
<dbReference type="GO" id="GO:0006261">
    <property type="term" value="P:DNA-templated DNA replication"/>
    <property type="evidence" value="ECO:0007669"/>
    <property type="project" value="TreeGrafter"/>
</dbReference>
<dbReference type="Pfam" id="PF13177">
    <property type="entry name" value="DNA_pol3_delta2"/>
    <property type="match status" value="1"/>
</dbReference>
<dbReference type="InterPro" id="IPR027417">
    <property type="entry name" value="P-loop_NTPase"/>
</dbReference>
<dbReference type="KEGG" id="ccot:CCAX7_40250"/>
<gene>
    <name evidence="1" type="ORF">CCAX7_40250</name>
</gene>